<gene>
    <name evidence="2" type="ORF">ACFOX0_18140</name>
</gene>
<feature type="compositionally biased region" description="Basic and acidic residues" evidence="1">
    <location>
        <begin position="65"/>
        <end position="74"/>
    </location>
</feature>
<feature type="region of interest" description="Disordered" evidence="1">
    <location>
        <begin position="1"/>
        <end position="81"/>
    </location>
</feature>
<name>A0ABV8KP58_9ACTN</name>
<organism evidence="2 3">
    <name type="scientific">Micromonospora zhanjiangensis</name>
    <dbReference type="NCBI Taxonomy" id="1522057"/>
    <lineage>
        <taxon>Bacteria</taxon>
        <taxon>Bacillati</taxon>
        <taxon>Actinomycetota</taxon>
        <taxon>Actinomycetes</taxon>
        <taxon>Micromonosporales</taxon>
        <taxon>Micromonosporaceae</taxon>
        <taxon>Micromonospora</taxon>
    </lineage>
</organism>
<dbReference type="Proteomes" id="UP001595868">
    <property type="component" value="Unassembled WGS sequence"/>
</dbReference>
<feature type="compositionally biased region" description="Basic and acidic residues" evidence="1">
    <location>
        <begin position="38"/>
        <end position="47"/>
    </location>
</feature>
<feature type="compositionally biased region" description="Low complexity" evidence="1">
    <location>
        <begin position="1"/>
        <end position="25"/>
    </location>
</feature>
<protein>
    <submittedName>
        <fullName evidence="2">Uncharacterized protein</fullName>
    </submittedName>
</protein>
<comment type="caution">
    <text evidence="2">The sequence shown here is derived from an EMBL/GenBank/DDBJ whole genome shotgun (WGS) entry which is preliminary data.</text>
</comment>
<dbReference type="EMBL" id="JBHSBN010000011">
    <property type="protein sequence ID" value="MFC4107838.1"/>
    <property type="molecule type" value="Genomic_DNA"/>
</dbReference>
<accession>A0ABV8KP58</accession>
<sequence length="276" mass="28107">MSLTPPTESPAPASSTEPVPSAAPTELSAEPAALFVEPDDRSAERSRRGAATARRRHGGASAAEPDDRPVEHAGRGASAAEADAGRQLSLFGVAAVEPSPADIAGLLAGPGVIVRMGGTARVSVEVDAGWRVHVLIAELGRRGVAASWVGTPTEGYAVRTSYTAILAPLGRGWLRGEVKRAPAGFHLNGARLRLWVAAAGIMEPGGLLLRLGLPDEADRATAAATLTGLGLAGDLVETGSGPGYRITGRRRLARLTELVGDPPAAAPPGQWPGTAG</sequence>
<proteinExistence type="predicted"/>
<evidence type="ECO:0000313" key="3">
    <source>
        <dbReference type="Proteomes" id="UP001595868"/>
    </source>
</evidence>
<evidence type="ECO:0000256" key="1">
    <source>
        <dbReference type="SAM" id="MobiDB-lite"/>
    </source>
</evidence>
<evidence type="ECO:0000313" key="2">
    <source>
        <dbReference type="EMBL" id="MFC4107838.1"/>
    </source>
</evidence>
<dbReference type="RefSeq" id="WP_377547279.1">
    <property type="nucleotide sequence ID" value="NZ_JBHSBN010000011.1"/>
</dbReference>
<keyword evidence="3" id="KW-1185">Reference proteome</keyword>
<reference evidence="3" key="1">
    <citation type="journal article" date="2019" name="Int. J. Syst. Evol. Microbiol.">
        <title>The Global Catalogue of Microorganisms (GCM) 10K type strain sequencing project: providing services to taxonomists for standard genome sequencing and annotation.</title>
        <authorList>
            <consortium name="The Broad Institute Genomics Platform"/>
            <consortium name="The Broad Institute Genome Sequencing Center for Infectious Disease"/>
            <person name="Wu L."/>
            <person name="Ma J."/>
        </authorList>
    </citation>
    <scope>NUCLEOTIDE SEQUENCE [LARGE SCALE GENOMIC DNA]</scope>
    <source>
        <strain evidence="3">2902at01</strain>
    </source>
</reference>